<organism evidence="1 2">
    <name type="scientific">Avena sativa</name>
    <name type="common">Oat</name>
    <dbReference type="NCBI Taxonomy" id="4498"/>
    <lineage>
        <taxon>Eukaryota</taxon>
        <taxon>Viridiplantae</taxon>
        <taxon>Streptophyta</taxon>
        <taxon>Embryophyta</taxon>
        <taxon>Tracheophyta</taxon>
        <taxon>Spermatophyta</taxon>
        <taxon>Magnoliopsida</taxon>
        <taxon>Liliopsida</taxon>
        <taxon>Poales</taxon>
        <taxon>Poaceae</taxon>
        <taxon>BOP clade</taxon>
        <taxon>Pooideae</taxon>
        <taxon>Poodae</taxon>
        <taxon>Poeae</taxon>
        <taxon>Poeae Chloroplast Group 1 (Aveneae type)</taxon>
        <taxon>Aveninae</taxon>
        <taxon>Avena</taxon>
    </lineage>
</organism>
<keyword evidence="2" id="KW-1185">Reference proteome</keyword>
<sequence>MAARHWSCQAAQTDIDECMLREQDPKNEELYPCRNGICRNTRGGYNCKCRGGTRSDGTNFGCRPLHTRDEQLAIGLSVSATVMICLACFLVMQLQRRRHKKEKDEYFKQNGGLKLYDEMRSRQVDTVRILTENDIRIATDNYNEDRVLGCGRHGMVYKGTLDDNREVAIKKSKVVNDNCRDEFINEIIILSQINHRNIVRLLGCCLDIDVPMLVYEFVSNGTLHEFLHGSGDRNLLPIPLDLRLKIATQSAEALAYLHSSTSRTILHGDVKSANILLDDQRNAKVADFGASTLKSMDESEFVMLVQGTLGYLDPESFISHLLTDKSDVYSFGVVLLELMTRKRALYVDDSSKEKRSLAHSFLLMFHKNKHQTVLDSEIADNAAAMVVIEKVAILTVHCLSMRGDDRPTMKEVAEQLRVLWRHQMHAAGVAKYDCDSGSNYGGSSSVVLPLDETTYRSLETCKLVHLS</sequence>
<accession>A0ACD5ZXX7</accession>
<protein>
    <submittedName>
        <fullName evidence="1">Uncharacterized protein</fullName>
    </submittedName>
</protein>
<reference evidence="1" key="2">
    <citation type="submission" date="2025-09" db="UniProtKB">
        <authorList>
            <consortium name="EnsemblPlants"/>
        </authorList>
    </citation>
    <scope>IDENTIFICATION</scope>
</reference>
<evidence type="ECO:0000313" key="2">
    <source>
        <dbReference type="Proteomes" id="UP001732700"/>
    </source>
</evidence>
<reference evidence="1" key="1">
    <citation type="submission" date="2021-05" db="EMBL/GenBank/DDBJ databases">
        <authorList>
            <person name="Scholz U."/>
            <person name="Mascher M."/>
            <person name="Fiebig A."/>
        </authorList>
    </citation>
    <scope>NUCLEOTIDE SEQUENCE [LARGE SCALE GENOMIC DNA]</scope>
</reference>
<dbReference type="EnsemblPlants" id="AVESA.00010b.r2.7CG0657180.2">
    <property type="protein sequence ID" value="AVESA.00010b.r2.7CG0657180.2.CDS"/>
    <property type="gene ID" value="AVESA.00010b.r2.7CG0657180"/>
</dbReference>
<proteinExistence type="predicted"/>
<name>A0ACD5ZXX7_AVESA</name>
<dbReference type="Proteomes" id="UP001732700">
    <property type="component" value="Chromosome 7C"/>
</dbReference>
<evidence type="ECO:0000313" key="1">
    <source>
        <dbReference type="EnsemblPlants" id="AVESA.00010b.r2.7CG0657180.2.CDS"/>
    </source>
</evidence>